<dbReference type="InterPro" id="IPR036890">
    <property type="entry name" value="HATPase_C_sf"/>
</dbReference>
<dbReference type="SUPFAM" id="SSF47384">
    <property type="entry name" value="Homodimeric domain of signal transducing histidine kinase"/>
    <property type="match status" value="1"/>
</dbReference>
<evidence type="ECO:0000256" key="10">
    <source>
        <dbReference type="ARBA" id="ARBA00023012"/>
    </source>
</evidence>
<dbReference type="OrthoDB" id="9786919at2"/>
<keyword evidence="10" id="KW-0902">Two-component regulatory system</keyword>
<dbReference type="Gene3D" id="1.10.287.130">
    <property type="match status" value="1"/>
</dbReference>
<dbReference type="STRING" id="1423777.FD46_GL001753"/>
<accession>A0A0R1M937</accession>
<evidence type="ECO:0000256" key="3">
    <source>
        <dbReference type="ARBA" id="ARBA00012438"/>
    </source>
</evidence>
<dbReference type="InterPro" id="IPR003594">
    <property type="entry name" value="HATPase_dom"/>
</dbReference>
<dbReference type="InterPro" id="IPR050398">
    <property type="entry name" value="HssS/ArlS-like"/>
</dbReference>
<keyword evidence="6" id="KW-0808">Transferase</keyword>
<sequence length="514" mass="58170">MKKRKNLVASLREKKENKRFSLKLKWAVGTAVGVLLIFSVFATLLFQSFSSLMLRQEQQYASDALSVAANRLASLDVELTEDNARQELSSGVNTSQQEQREPSKLYSNSVFVAFSRKNIGVGAYNLNGQKVFSSRKIPVKFDIKETDLGKVVKSDGTNVYVERRSVVSRSTRKVIGYVQVTNRLLDYDNTRQKLFLIFIVFGITAAFACAILGYVLASWLLRPIDDINETISKINGEEEGDPVADIRVPLVAHNDELTDLSRTFNNMLDRMQRYIEQQQQFVEDVSHELRTPVAIIQGHLELLNRWGKDDPKVLAESISASLQEITRMKSLVQEMLDLSRAEQVEIHFGKEITDAREVALQVFNNFKMIHPDFVFLIDDDLGGKTPVKIYRNHLEQVLIILMDNAVKYSRKRKEVHLSVSKNARVVDLAVQDFGEGIAQKDIGRVFNRFYRVDKARSRDAGGNGLGLSIAQRLIEGYHGQLTVESVLGQGSIFRISLPLINEQDTVQDNRVVKD</sequence>
<dbReference type="SUPFAM" id="SSF55874">
    <property type="entry name" value="ATPase domain of HSP90 chaperone/DNA topoisomerase II/histidine kinase"/>
    <property type="match status" value="1"/>
</dbReference>
<evidence type="ECO:0000259" key="13">
    <source>
        <dbReference type="PROSITE" id="PS50109"/>
    </source>
</evidence>
<evidence type="ECO:0000256" key="11">
    <source>
        <dbReference type="ARBA" id="ARBA00023136"/>
    </source>
</evidence>
<evidence type="ECO:0000256" key="6">
    <source>
        <dbReference type="ARBA" id="ARBA00022679"/>
    </source>
</evidence>
<dbReference type="PANTHER" id="PTHR45528:SF12">
    <property type="entry name" value="SENSOR HISTIDINE KINASE ARSS"/>
    <property type="match status" value="1"/>
</dbReference>
<dbReference type="InterPro" id="IPR003661">
    <property type="entry name" value="HisK_dim/P_dom"/>
</dbReference>
<dbReference type="Gene3D" id="6.10.340.10">
    <property type="match status" value="1"/>
</dbReference>
<keyword evidence="16" id="KW-1185">Reference proteome</keyword>
<dbReference type="InterPro" id="IPR005467">
    <property type="entry name" value="His_kinase_dom"/>
</dbReference>
<evidence type="ECO:0000256" key="7">
    <source>
        <dbReference type="ARBA" id="ARBA00022692"/>
    </source>
</evidence>
<dbReference type="EC" id="2.7.13.3" evidence="3"/>
<dbReference type="PROSITE" id="PS50885">
    <property type="entry name" value="HAMP"/>
    <property type="match status" value="1"/>
</dbReference>
<dbReference type="GO" id="GO:0000155">
    <property type="term" value="F:phosphorelay sensor kinase activity"/>
    <property type="evidence" value="ECO:0007669"/>
    <property type="project" value="InterPro"/>
</dbReference>
<dbReference type="Pfam" id="PF02518">
    <property type="entry name" value="HATPase_c"/>
    <property type="match status" value="1"/>
</dbReference>
<name>A0A0R1M937_9LACO</name>
<dbReference type="SMART" id="SM00387">
    <property type="entry name" value="HATPase_c"/>
    <property type="match status" value="1"/>
</dbReference>
<dbReference type="FunFam" id="1.10.287.130:FF:000001">
    <property type="entry name" value="Two-component sensor histidine kinase"/>
    <property type="match status" value="1"/>
</dbReference>
<dbReference type="PATRIC" id="fig|1423777.3.peg.1807"/>
<dbReference type="InterPro" id="IPR003660">
    <property type="entry name" value="HAMP_dom"/>
</dbReference>
<dbReference type="CDD" id="cd00082">
    <property type="entry name" value="HisKA"/>
    <property type="match status" value="1"/>
</dbReference>
<proteinExistence type="predicted"/>
<feature type="transmembrane region" description="Helical" evidence="12">
    <location>
        <begin position="26"/>
        <end position="46"/>
    </location>
</feature>
<dbReference type="PRINTS" id="PR00344">
    <property type="entry name" value="BCTRLSENSOR"/>
</dbReference>
<dbReference type="Proteomes" id="UP000051686">
    <property type="component" value="Unassembled WGS sequence"/>
</dbReference>
<keyword evidence="5" id="KW-0597">Phosphoprotein</keyword>
<organism evidence="15 16">
    <name type="scientific">Liquorilactobacillus oeni DSM 19972</name>
    <dbReference type="NCBI Taxonomy" id="1423777"/>
    <lineage>
        <taxon>Bacteria</taxon>
        <taxon>Bacillati</taxon>
        <taxon>Bacillota</taxon>
        <taxon>Bacilli</taxon>
        <taxon>Lactobacillales</taxon>
        <taxon>Lactobacillaceae</taxon>
        <taxon>Liquorilactobacillus</taxon>
    </lineage>
</organism>
<dbReference type="SUPFAM" id="SSF158472">
    <property type="entry name" value="HAMP domain-like"/>
    <property type="match status" value="1"/>
</dbReference>
<evidence type="ECO:0000256" key="9">
    <source>
        <dbReference type="ARBA" id="ARBA00022989"/>
    </source>
</evidence>
<dbReference type="PROSITE" id="PS50109">
    <property type="entry name" value="HIS_KIN"/>
    <property type="match status" value="1"/>
</dbReference>
<dbReference type="CDD" id="cd06225">
    <property type="entry name" value="HAMP"/>
    <property type="match status" value="1"/>
</dbReference>
<dbReference type="InterPro" id="IPR036097">
    <property type="entry name" value="HisK_dim/P_sf"/>
</dbReference>
<feature type="transmembrane region" description="Helical" evidence="12">
    <location>
        <begin position="194"/>
        <end position="221"/>
    </location>
</feature>
<dbReference type="GO" id="GO:0016020">
    <property type="term" value="C:membrane"/>
    <property type="evidence" value="ECO:0007669"/>
    <property type="project" value="UniProtKB-SubCell"/>
</dbReference>
<keyword evidence="7 12" id="KW-0812">Transmembrane</keyword>
<keyword evidence="9 12" id="KW-1133">Transmembrane helix</keyword>
<evidence type="ECO:0000256" key="5">
    <source>
        <dbReference type="ARBA" id="ARBA00022553"/>
    </source>
</evidence>
<evidence type="ECO:0000313" key="15">
    <source>
        <dbReference type="EMBL" id="KRL04620.1"/>
    </source>
</evidence>
<keyword evidence="11 12" id="KW-0472">Membrane</keyword>
<dbReference type="FunFam" id="3.30.565.10:FF:000006">
    <property type="entry name" value="Sensor histidine kinase WalK"/>
    <property type="match status" value="1"/>
</dbReference>
<comment type="subcellular location">
    <subcellularLocation>
        <location evidence="2">Membrane</location>
        <topology evidence="2">Multi-pass membrane protein</topology>
    </subcellularLocation>
</comment>
<dbReference type="Pfam" id="PF00512">
    <property type="entry name" value="HisKA"/>
    <property type="match status" value="1"/>
</dbReference>
<dbReference type="InterPro" id="IPR041610">
    <property type="entry name" value="ArlS_N"/>
</dbReference>
<evidence type="ECO:0000256" key="12">
    <source>
        <dbReference type="SAM" id="Phobius"/>
    </source>
</evidence>
<keyword evidence="8 15" id="KW-0418">Kinase</keyword>
<protein>
    <recommendedName>
        <fullName evidence="4">Signal transduction histidine-protein kinase ArlS</fullName>
        <ecNumber evidence="3">2.7.13.3</ecNumber>
    </recommendedName>
</protein>
<evidence type="ECO:0000256" key="1">
    <source>
        <dbReference type="ARBA" id="ARBA00000085"/>
    </source>
</evidence>
<gene>
    <name evidence="15" type="ORF">FD46_GL001753</name>
</gene>
<comment type="catalytic activity">
    <reaction evidence="1">
        <text>ATP + protein L-histidine = ADP + protein N-phospho-L-histidine.</text>
        <dbReference type="EC" id="2.7.13.3"/>
    </reaction>
</comment>
<evidence type="ECO:0000313" key="16">
    <source>
        <dbReference type="Proteomes" id="UP000051686"/>
    </source>
</evidence>
<dbReference type="EMBL" id="AZEH01000039">
    <property type="protein sequence ID" value="KRL04620.1"/>
    <property type="molecule type" value="Genomic_DNA"/>
</dbReference>
<comment type="caution">
    <text evidence="15">The sequence shown here is derived from an EMBL/GenBank/DDBJ whole genome shotgun (WGS) entry which is preliminary data.</text>
</comment>
<dbReference type="Pfam" id="PF18719">
    <property type="entry name" value="ArlS_N"/>
    <property type="match status" value="1"/>
</dbReference>
<evidence type="ECO:0000256" key="2">
    <source>
        <dbReference type="ARBA" id="ARBA00004141"/>
    </source>
</evidence>
<dbReference type="RefSeq" id="WP_057896577.1">
    <property type="nucleotide sequence ID" value="NZ_AZEH01000039.1"/>
</dbReference>
<evidence type="ECO:0000256" key="8">
    <source>
        <dbReference type="ARBA" id="ARBA00022777"/>
    </source>
</evidence>
<dbReference type="Pfam" id="PF00672">
    <property type="entry name" value="HAMP"/>
    <property type="match status" value="1"/>
</dbReference>
<dbReference type="Gene3D" id="3.30.565.10">
    <property type="entry name" value="Histidine kinase-like ATPase, C-terminal domain"/>
    <property type="match status" value="1"/>
</dbReference>
<dbReference type="InterPro" id="IPR004358">
    <property type="entry name" value="Sig_transdc_His_kin-like_C"/>
</dbReference>
<dbReference type="SMART" id="SM00388">
    <property type="entry name" value="HisKA"/>
    <property type="match status" value="1"/>
</dbReference>
<evidence type="ECO:0000256" key="4">
    <source>
        <dbReference type="ARBA" id="ARBA00015735"/>
    </source>
</evidence>
<dbReference type="PANTHER" id="PTHR45528">
    <property type="entry name" value="SENSOR HISTIDINE KINASE CPXA"/>
    <property type="match status" value="1"/>
</dbReference>
<feature type="domain" description="Histidine kinase" evidence="13">
    <location>
        <begin position="284"/>
        <end position="501"/>
    </location>
</feature>
<dbReference type="SMART" id="SM00304">
    <property type="entry name" value="HAMP"/>
    <property type="match status" value="1"/>
</dbReference>
<dbReference type="AlphaFoldDB" id="A0A0R1M937"/>
<reference evidence="15 16" key="1">
    <citation type="journal article" date="2015" name="Genome Announc.">
        <title>Expanding the biotechnology potential of lactobacilli through comparative genomics of 213 strains and associated genera.</title>
        <authorList>
            <person name="Sun Z."/>
            <person name="Harris H.M."/>
            <person name="McCann A."/>
            <person name="Guo C."/>
            <person name="Argimon S."/>
            <person name="Zhang W."/>
            <person name="Yang X."/>
            <person name="Jeffery I.B."/>
            <person name="Cooney J.C."/>
            <person name="Kagawa T.F."/>
            <person name="Liu W."/>
            <person name="Song Y."/>
            <person name="Salvetti E."/>
            <person name="Wrobel A."/>
            <person name="Rasinkangas P."/>
            <person name="Parkhill J."/>
            <person name="Rea M.C."/>
            <person name="O'Sullivan O."/>
            <person name="Ritari J."/>
            <person name="Douillard F.P."/>
            <person name="Paul Ross R."/>
            <person name="Yang R."/>
            <person name="Briner A.E."/>
            <person name="Felis G.E."/>
            <person name="de Vos W.M."/>
            <person name="Barrangou R."/>
            <person name="Klaenhammer T.R."/>
            <person name="Caufield P.W."/>
            <person name="Cui Y."/>
            <person name="Zhang H."/>
            <person name="O'Toole P.W."/>
        </authorList>
    </citation>
    <scope>NUCLEOTIDE SEQUENCE [LARGE SCALE GENOMIC DNA]</scope>
    <source>
        <strain evidence="15 16">DSM 19972</strain>
    </source>
</reference>
<feature type="domain" description="HAMP" evidence="14">
    <location>
        <begin position="218"/>
        <end position="276"/>
    </location>
</feature>
<evidence type="ECO:0000259" key="14">
    <source>
        <dbReference type="PROSITE" id="PS50885"/>
    </source>
</evidence>